<dbReference type="AlphaFoldDB" id="A0A502HFK8"/>
<protein>
    <recommendedName>
        <fullName evidence="4">Glycosyltransferase RgtA/B/C/D-like domain-containing protein</fullName>
    </recommendedName>
</protein>
<keyword evidence="1" id="KW-0812">Transmembrane</keyword>
<name>A0A502HFK8_9BACT</name>
<evidence type="ECO:0000313" key="3">
    <source>
        <dbReference type="Proteomes" id="UP000317646"/>
    </source>
</evidence>
<keyword evidence="1" id="KW-0472">Membrane</keyword>
<sequence length="393" mass="41887">MRPAAGPARAYHWALGLAALVVLGLYGVLSQGGFGGTADSYSYLSAARSLRASGQLLGPDGLPYRLWGPLYPALLSVFGSFGAIRSLYALALLGHLLLWSRAGRRLLPGPRAGALPLALALSTAVLVPAKFIWSEPVFFLLAAAYSGALLAWLRTNSGRWLGWATLVGCLLPLQRTSGAFLLVGAGVALLANGAWRTRSRWQLVAHGLGCASGEVLWSIHAALAGPRVVRIPGGWSMLAELQAQYGFVMLRWFGPLAAGWYGAVPYAWWALGLVGLLAWLWPGGRPGRVPLSSATAALQLCWWLVVANVLGHMVAVTFRLGTGGVHDAERYMAPVAGPMLLLALARWPAAGPVRWRQVLNGLVLAAWLGYSALRVGHNVAELRLRPPLVGPRR</sequence>
<feature type="transmembrane region" description="Helical" evidence="1">
    <location>
        <begin position="137"/>
        <end position="153"/>
    </location>
</feature>
<feature type="transmembrane region" description="Helical" evidence="1">
    <location>
        <begin position="296"/>
        <end position="319"/>
    </location>
</feature>
<proteinExistence type="predicted"/>
<evidence type="ECO:0000313" key="2">
    <source>
        <dbReference type="EMBL" id="TPG71930.1"/>
    </source>
</evidence>
<feature type="transmembrane region" description="Helical" evidence="1">
    <location>
        <begin position="73"/>
        <end position="100"/>
    </location>
</feature>
<feature type="transmembrane region" description="Helical" evidence="1">
    <location>
        <begin position="266"/>
        <end position="284"/>
    </location>
</feature>
<keyword evidence="3" id="KW-1185">Reference proteome</keyword>
<comment type="caution">
    <text evidence="2">The sequence shown here is derived from an EMBL/GenBank/DDBJ whole genome shotgun (WGS) entry which is preliminary data.</text>
</comment>
<feature type="transmembrane region" description="Helical" evidence="1">
    <location>
        <begin position="160"/>
        <end position="191"/>
    </location>
</feature>
<dbReference type="RefSeq" id="WP_140464513.1">
    <property type="nucleotide sequence ID" value="NZ_RCYZ01000001.1"/>
</dbReference>
<dbReference type="Proteomes" id="UP000317646">
    <property type="component" value="Unassembled WGS sequence"/>
</dbReference>
<evidence type="ECO:0008006" key="4">
    <source>
        <dbReference type="Google" id="ProtNLM"/>
    </source>
</evidence>
<gene>
    <name evidence="2" type="ORF">EAH73_01395</name>
</gene>
<dbReference type="OrthoDB" id="870653at2"/>
<accession>A0A502HFK8</accession>
<dbReference type="EMBL" id="RCYZ01000001">
    <property type="protein sequence ID" value="TPG71930.1"/>
    <property type="molecule type" value="Genomic_DNA"/>
</dbReference>
<evidence type="ECO:0000256" key="1">
    <source>
        <dbReference type="SAM" id="Phobius"/>
    </source>
</evidence>
<organism evidence="2 3">
    <name type="scientific">Hymenobacter nivis</name>
    <dbReference type="NCBI Taxonomy" id="1850093"/>
    <lineage>
        <taxon>Bacteria</taxon>
        <taxon>Pseudomonadati</taxon>
        <taxon>Bacteroidota</taxon>
        <taxon>Cytophagia</taxon>
        <taxon>Cytophagales</taxon>
        <taxon>Hymenobacteraceae</taxon>
        <taxon>Hymenobacter</taxon>
    </lineage>
</organism>
<keyword evidence="1" id="KW-1133">Transmembrane helix</keyword>
<reference evidence="2 3" key="1">
    <citation type="journal article" date="2019" name="Environ. Microbiol.">
        <title>Species interactions and distinct microbial communities in high Arctic permafrost affected cryosols are associated with the CH4 and CO2 gas fluxes.</title>
        <authorList>
            <person name="Altshuler I."/>
            <person name="Hamel J."/>
            <person name="Turney S."/>
            <person name="Magnuson E."/>
            <person name="Levesque R."/>
            <person name="Greer C."/>
            <person name="Whyte L.G."/>
        </authorList>
    </citation>
    <scope>NUCLEOTIDE SEQUENCE [LARGE SCALE GENOMIC DNA]</scope>
    <source>
        <strain evidence="2 3">S9.2P</strain>
    </source>
</reference>